<dbReference type="InterPro" id="IPR010281">
    <property type="entry name" value="DUF885"/>
</dbReference>
<name>F0UEP4_AJEC8</name>
<sequence length="533" mass="61181">MIKQQIRIRKRSTLHAIKAIDQLRNHLQKWFEFFNAHDPLFFWWVARPYRQLTKAFEDLIPVICQKIVGIPPDKRQSAIAEEPIGRERLLAHLEAEMIPYPPEELLSIGQSEYAWCEEEMIKASTELGYGRDWHRALEFVKTLRAEQGQQAQLVHDGVLEAIEFVTKQHDLVTVPPLAAKAWKMDMVSPSPEFQSAAFVGGEKMVAAYSTVHMSHESKLASMRTNNIHFSHSTGFHEVIPDHHLQLYMNVRHRTYRALFYTPFWIEGGAMHWEMTYDCPRLYALRMELVDAGIMPEKEFHDRILKENHMPIVLLRVLLRDLRDFKTNSSQILFCKPATFDTRPTDEALPKVREQRSFLHLRRSPLGIIPDAAELNCQGIDQCVPPTWRTHSCPAVIEFSRQVALQATWMAGVTEYNTKSALSYIQTGHPIRDGICEEPLLYEGSGRLRSFPTCAIQHVEPLALDICYLSAANYESLDSCVTINGLTALSLRLQPHQEKNKGTQFVGDLMRGAARFVVGPDFGTFVYLLHYSTR</sequence>
<dbReference type="HOGENOM" id="CLU_510848_0_0_1"/>
<dbReference type="EMBL" id="DS990638">
    <property type="protein sequence ID" value="EGC44774.1"/>
    <property type="molecule type" value="Genomic_DNA"/>
</dbReference>
<dbReference type="OrthoDB" id="5959877at2759"/>
<gene>
    <name evidence="1" type="ORF">HCEG_03989</name>
</gene>
<protein>
    <submittedName>
        <fullName evidence="1">X-Pro dipeptidyl-peptidase</fullName>
    </submittedName>
</protein>
<dbReference type="Pfam" id="PF05960">
    <property type="entry name" value="DUF885"/>
    <property type="match status" value="1"/>
</dbReference>
<dbReference type="VEuPathDB" id="FungiDB:I7I53_03461"/>
<evidence type="ECO:0000313" key="1">
    <source>
        <dbReference type="EMBL" id="EGC44774.1"/>
    </source>
</evidence>
<dbReference type="AlphaFoldDB" id="F0UEP4"/>
<proteinExistence type="predicted"/>
<reference evidence="2" key="1">
    <citation type="submission" date="2008-07" db="EMBL/GenBank/DDBJ databases">
        <title>Annotation of Ajellomyces capsulatus strain H88.</title>
        <authorList>
            <person name="Champion M."/>
            <person name="Cuomo C."/>
            <person name="Ma L.-J."/>
            <person name="Henn M.R."/>
            <person name="Sil A."/>
            <person name="Goldman B."/>
            <person name="Young S.K."/>
            <person name="Kodira C.D."/>
            <person name="Zeng Q."/>
            <person name="Koehrsen M."/>
            <person name="Alvarado L."/>
            <person name="Berlin A."/>
            <person name="Borenstein D."/>
            <person name="Chen Z."/>
            <person name="Engels R."/>
            <person name="Freedman E."/>
            <person name="Gellesch M."/>
            <person name="Goldberg J."/>
            <person name="Griggs A."/>
            <person name="Gujja S."/>
            <person name="Heiman D."/>
            <person name="Hepburn T."/>
            <person name="Howarth C."/>
            <person name="Jen D."/>
            <person name="Larson L."/>
            <person name="Lewis B."/>
            <person name="Mehta T."/>
            <person name="Park D."/>
            <person name="Pearson M."/>
            <person name="Roberts A."/>
            <person name="Saif S."/>
            <person name="Shea T."/>
            <person name="Shenoy N."/>
            <person name="Sisk P."/>
            <person name="Stolte C."/>
            <person name="Sykes S."/>
            <person name="Walk T."/>
            <person name="White J."/>
            <person name="Yandava C."/>
            <person name="Klein B."/>
            <person name="McEwen J.G."/>
            <person name="Puccia R."/>
            <person name="Goldman G.H."/>
            <person name="Felipe M.S."/>
            <person name="Nino-Vega G."/>
            <person name="San-Blas G."/>
            <person name="Taylor J."/>
            <person name="Mendoza L."/>
            <person name="Galagan J."/>
            <person name="Nusbaum C."/>
            <person name="Birren B."/>
        </authorList>
    </citation>
    <scope>NUCLEOTIDE SEQUENCE [LARGE SCALE GENOMIC DNA]</scope>
    <source>
        <strain evidence="2">H88</strain>
    </source>
</reference>
<organism evidence="2">
    <name type="scientific">Ajellomyces capsulatus (strain H88)</name>
    <name type="common">Darling's disease fungus</name>
    <name type="synonym">Histoplasma capsulatum</name>
    <dbReference type="NCBI Taxonomy" id="544711"/>
    <lineage>
        <taxon>Eukaryota</taxon>
        <taxon>Fungi</taxon>
        <taxon>Dikarya</taxon>
        <taxon>Ascomycota</taxon>
        <taxon>Pezizomycotina</taxon>
        <taxon>Eurotiomycetes</taxon>
        <taxon>Eurotiomycetidae</taxon>
        <taxon>Onygenales</taxon>
        <taxon>Ajellomycetaceae</taxon>
        <taxon>Histoplasma</taxon>
    </lineage>
</organism>
<dbReference type="Proteomes" id="UP000008142">
    <property type="component" value="Unassembled WGS sequence"/>
</dbReference>
<evidence type="ECO:0000313" key="2">
    <source>
        <dbReference type="Proteomes" id="UP000008142"/>
    </source>
</evidence>
<accession>F0UEP4</accession>